<dbReference type="Gramene" id="QL07p029180:mrna">
    <property type="protein sequence ID" value="QL07p029180:mrna"/>
    <property type="gene ID" value="QL07p029180"/>
</dbReference>
<dbReference type="AlphaFoldDB" id="A0A7N2M507"/>
<protein>
    <recommendedName>
        <fullName evidence="4">Reverse transcriptase Ty1/copia-type domain-containing protein</fullName>
    </recommendedName>
</protein>
<dbReference type="EMBL" id="LRBV02000007">
    <property type="status" value="NOT_ANNOTATED_CDS"/>
    <property type="molecule type" value="Genomic_DNA"/>
</dbReference>
<evidence type="ECO:0000313" key="2">
    <source>
        <dbReference type="EnsemblPlants" id="QL07p029180:mrna"/>
    </source>
</evidence>
<feature type="region of interest" description="Disordered" evidence="1">
    <location>
        <begin position="1"/>
        <end position="20"/>
    </location>
</feature>
<accession>A0A7N2M507</accession>
<organism evidence="2 3">
    <name type="scientific">Quercus lobata</name>
    <name type="common">Valley oak</name>
    <dbReference type="NCBI Taxonomy" id="97700"/>
    <lineage>
        <taxon>Eukaryota</taxon>
        <taxon>Viridiplantae</taxon>
        <taxon>Streptophyta</taxon>
        <taxon>Embryophyta</taxon>
        <taxon>Tracheophyta</taxon>
        <taxon>Spermatophyta</taxon>
        <taxon>Magnoliopsida</taxon>
        <taxon>eudicotyledons</taxon>
        <taxon>Gunneridae</taxon>
        <taxon>Pentapetalae</taxon>
        <taxon>rosids</taxon>
        <taxon>fabids</taxon>
        <taxon>Fagales</taxon>
        <taxon>Fagaceae</taxon>
        <taxon>Quercus</taxon>
    </lineage>
</organism>
<proteinExistence type="predicted"/>
<evidence type="ECO:0000313" key="3">
    <source>
        <dbReference type="Proteomes" id="UP000594261"/>
    </source>
</evidence>
<evidence type="ECO:0000256" key="1">
    <source>
        <dbReference type="SAM" id="MobiDB-lite"/>
    </source>
</evidence>
<keyword evidence="3" id="KW-1185">Reference proteome</keyword>
<name>A0A7N2M507_QUELO</name>
<dbReference type="Proteomes" id="UP000594261">
    <property type="component" value="Chromosome 7"/>
</dbReference>
<dbReference type="EnsemblPlants" id="QL07p029180:mrna">
    <property type="protein sequence ID" value="QL07p029180:mrna"/>
    <property type="gene ID" value="QL07p029180"/>
</dbReference>
<reference evidence="2 3" key="1">
    <citation type="journal article" date="2016" name="G3 (Bethesda)">
        <title>First Draft Assembly and Annotation of the Genome of a California Endemic Oak Quercus lobata Nee (Fagaceae).</title>
        <authorList>
            <person name="Sork V.L."/>
            <person name="Fitz-Gibbon S.T."/>
            <person name="Puiu D."/>
            <person name="Crepeau M."/>
            <person name="Gugger P.F."/>
            <person name="Sherman R."/>
            <person name="Stevens K."/>
            <person name="Langley C.H."/>
            <person name="Pellegrini M."/>
            <person name="Salzberg S.L."/>
        </authorList>
    </citation>
    <scope>NUCLEOTIDE SEQUENCE [LARGE SCALE GENOMIC DNA]</scope>
    <source>
        <strain evidence="2 3">cv. SW786</strain>
    </source>
</reference>
<evidence type="ECO:0008006" key="4">
    <source>
        <dbReference type="Google" id="ProtNLM"/>
    </source>
</evidence>
<reference evidence="2" key="2">
    <citation type="submission" date="2021-01" db="UniProtKB">
        <authorList>
            <consortium name="EnsemblPlants"/>
        </authorList>
    </citation>
    <scope>IDENTIFICATION</scope>
</reference>
<sequence>MAAVTVNPSSSESPSSTQDSYMGDPLFHLFHLHSNSGSTHLDDIIIQVHHEPDDEFLQDVPKVQDDPPIVDVNLRRSTRVHKARSYLKSYHCNQVTSSSSTSPVSNDQEEVNQFKVLLDQKFKLKDLGDLKFFLGLEVARSDKGIALC</sequence>
<dbReference type="InParanoid" id="A0A7N2M507"/>